<reference evidence="10" key="1">
    <citation type="submission" date="2014-08" db="EMBL/GenBank/DDBJ databases">
        <authorList>
            <person name="Sharma Rahul"/>
            <person name="Thines Marco"/>
        </authorList>
    </citation>
    <scope>NUCLEOTIDE SEQUENCE</scope>
</reference>
<comment type="function">
    <text evidence="9">Involved in transport from the ER to the Golgi apparatus as well as in intra-Golgi transport. It belongs to a super-family of proteins called t-SNAREs or soluble NSF (N-ethylmaleimide-sensitive factor) attachment protein receptor.</text>
</comment>
<comment type="similarity">
    <text evidence="2 9">Belongs to the GOSR1 family.</text>
</comment>
<evidence type="ECO:0000256" key="7">
    <source>
        <dbReference type="ARBA" id="ARBA00023034"/>
    </source>
</evidence>
<evidence type="ECO:0000313" key="10">
    <source>
        <dbReference type="EMBL" id="CED82245.1"/>
    </source>
</evidence>
<evidence type="ECO:0000256" key="2">
    <source>
        <dbReference type="ARBA" id="ARBA00008473"/>
    </source>
</evidence>
<evidence type="ECO:0000256" key="9">
    <source>
        <dbReference type="PIRNR" id="PIRNR027109"/>
    </source>
</evidence>
<keyword evidence="6" id="KW-1133">Transmembrane helix</keyword>
<dbReference type="GO" id="GO:0000139">
    <property type="term" value="C:Golgi membrane"/>
    <property type="evidence" value="ECO:0007669"/>
    <property type="project" value="UniProtKB-SubCell"/>
</dbReference>
<keyword evidence="4" id="KW-0812">Transmembrane</keyword>
<comment type="subcellular location">
    <subcellularLocation>
        <location evidence="1">Golgi apparatus membrane</location>
        <topology evidence="1">Single-pass type IV membrane protein</topology>
    </subcellularLocation>
</comment>
<evidence type="ECO:0000256" key="5">
    <source>
        <dbReference type="ARBA" id="ARBA00022927"/>
    </source>
</evidence>
<evidence type="ECO:0000256" key="8">
    <source>
        <dbReference type="ARBA" id="ARBA00023136"/>
    </source>
</evidence>
<dbReference type="GO" id="GO:0006906">
    <property type="term" value="P:vesicle fusion"/>
    <property type="evidence" value="ECO:0007669"/>
    <property type="project" value="TreeGrafter"/>
</dbReference>
<dbReference type="Pfam" id="PF12352">
    <property type="entry name" value="V-SNARE_C"/>
    <property type="match status" value="1"/>
</dbReference>
<sequence length="235" mass="26015">MSSSTSYDNLRRHARALETALDSKLTAYSKVASTISSTGLVSRNKDELSLQEEGEGIGGWRLAEEEVEELVGKLSETLDQLSEWLNDPAVTPSTSQLHAVQRHREVLADYRRDFTQTKNNIQHTLNSQNLLGSVRKDINAYKTARSSTADALLNERNTIDSSHRMTDDILEQAYATRSDFASQRTSLNGINSRMGSTLNTLPGMNTLLGLIQSKRRRDSIILGCVIGTLTVGFLI</sequence>
<keyword evidence="5 9" id="KW-0653">Protein transport</keyword>
<dbReference type="AlphaFoldDB" id="A0A0F7SNR6"/>
<dbReference type="GO" id="GO:0031201">
    <property type="term" value="C:SNARE complex"/>
    <property type="evidence" value="ECO:0007669"/>
    <property type="project" value="TreeGrafter"/>
</dbReference>
<dbReference type="GO" id="GO:0005801">
    <property type="term" value="C:cis-Golgi network"/>
    <property type="evidence" value="ECO:0007669"/>
    <property type="project" value="InterPro"/>
</dbReference>
<dbReference type="PANTHER" id="PTHR21094">
    <property type="entry name" value="GOS-28 SNARE- RELATED"/>
    <property type="match status" value="1"/>
</dbReference>
<organism evidence="10">
    <name type="scientific">Phaffia rhodozyma</name>
    <name type="common">Yeast</name>
    <name type="synonym">Xanthophyllomyces dendrorhous</name>
    <dbReference type="NCBI Taxonomy" id="264483"/>
    <lineage>
        <taxon>Eukaryota</taxon>
        <taxon>Fungi</taxon>
        <taxon>Dikarya</taxon>
        <taxon>Basidiomycota</taxon>
        <taxon>Agaricomycotina</taxon>
        <taxon>Tremellomycetes</taxon>
        <taxon>Cystofilobasidiales</taxon>
        <taxon>Mrakiaceae</taxon>
        <taxon>Phaffia</taxon>
    </lineage>
</organism>
<evidence type="ECO:0000256" key="3">
    <source>
        <dbReference type="ARBA" id="ARBA00022448"/>
    </source>
</evidence>
<dbReference type="GO" id="GO:0005797">
    <property type="term" value="C:Golgi medial cisterna"/>
    <property type="evidence" value="ECO:0007669"/>
    <property type="project" value="TreeGrafter"/>
</dbReference>
<dbReference type="InterPro" id="IPR023601">
    <property type="entry name" value="Golgi_SNAP_su1"/>
</dbReference>
<accession>A0A0F7SNR6</accession>
<evidence type="ECO:0000256" key="6">
    <source>
        <dbReference type="ARBA" id="ARBA00022989"/>
    </source>
</evidence>
<keyword evidence="8 9" id="KW-0472">Membrane</keyword>
<dbReference type="GO" id="GO:0005484">
    <property type="term" value="F:SNAP receptor activity"/>
    <property type="evidence" value="ECO:0007669"/>
    <property type="project" value="TreeGrafter"/>
</dbReference>
<dbReference type="GO" id="GO:0048219">
    <property type="term" value="P:inter-Golgi cisterna vesicle-mediated transport"/>
    <property type="evidence" value="ECO:0007669"/>
    <property type="project" value="TreeGrafter"/>
</dbReference>
<comment type="subunit">
    <text evidence="9">Component of several multiprotein Golgi SNARE complexes.</text>
</comment>
<dbReference type="GO" id="GO:0006888">
    <property type="term" value="P:endoplasmic reticulum to Golgi vesicle-mediated transport"/>
    <property type="evidence" value="ECO:0007669"/>
    <property type="project" value="InterPro"/>
</dbReference>
<evidence type="ECO:0000256" key="1">
    <source>
        <dbReference type="ARBA" id="ARBA00004409"/>
    </source>
</evidence>
<dbReference type="PIRSF" id="PIRSF027109">
    <property type="entry name" value="Golgi_SNARE"/>
    <property type="match status" value="1"/>
</dbReference>
<dbReference type="PANTHER" id="PTHR21094:SF2">
    <property type="entry name" value="GOLGI SNAP RECEPTOR COMPLEX MEMBER 1"/>
    <property type="match status" value="1"/>
</dbReference>
<keyword evidence="3 9" id="KW-0813">Transport</keyword>
<keyword evidence="7 9" id="KW-0333">Golgi apparatus</keyword>
<proteinExistence type="inferred from homology"/>
<dbReference type="GO" id="GO:0015031">
    <property type="term" value="P:protein transport"/>
    <property type="evidence" value="ECO:0007669"/>
    <property type="project" value="UniProtKB-KW"/>
</dbReference>
<name>A0A0F7SNR6_PHARH</name>
<protein>
    <recommendedName>
        <fullName evidence="9">Golgi SNAP receptor complex member 1</fullName>
    </recommendedName>
</protein>
<evidence type="ECO:0000256" key="4">
    <source>
        <dbReference type="ARBA" id="ARBA00022692"/>
    </source>
</evidence>
<keyword evidence="9" id="KW-0931">ER-Golgi transport</keyword>
<dbReference type="EMBL" id="LN483124">
    <property type="protein sequence ID" value="CED82245.1"/>
    <property type="molecule type" value="Genomic_DNA"/>
</dbReference>